<protein>
    <submittedName>
        <fullName evidence="2">2-iminobutanoate/2-iminopropanoate deaminase</fullName>
        <ecNumber evidence="2">3.5.99.10</ecNumber>
    </submittedName>
</protein>
<dbReference type="EMBL" id="JACHHB010000007">
    <property type="protein sequence ID" value="MBB5173724.1"/>
    <property type="molecule type" value="Genomic_DNA"/>
</dbReference>
<dbReference type="Gene3D" id="3.30.1330.40">
    <property type="entry name" value="RutC-like"/>
    <property type="match status" value="1"/>
</dbReference>
<evidence type="ECO:0000313" key="3">
    <source>
        <dbReference type="Proteomes" id="UP000551878"/>
    </source>
</evidence>
<dbReference type="Pfam" id="PF01042">
    <property type="entry name" value="Ribonuc_L-PSP"/>
    <property type="match status" value="1"/>
</dbReference>
<dbReference type="InterPro" id="IPR006056">
    <property type="entry name" value="RidA"/>
</dbReference>
<keyword evidence="3" id="KW-1185">Reference proteome</keyword>
<dbReference type="NCBIfam" id="TIGR00004">
    <property type="entry name" value="Rid family detoxifying hydrolase"/>
    <property type="match status" value="1"/>
</dbReference>
<dbReference type="InterPro" id="IPR006175">
    <property type="entry name" value="YjgF/YER057c/UK114"/>
</dbReference>
<dbReference type="AlphaFoldDB" id="A0A840QQS3"/>
<dbReference type="CDD" id="cd00448">
    <property type="entry name" value="YjgF_YER057c_UK114_family"/>
    <property type="match status" value="1"/>
</dbReference>
<dbReference type="FunFam" id="3.30.1330.40:FF:000001">
    <property type="entry name" value="L-PSP family endoribonuclease"/>
    <property type="match status" value="1"/>
</dbReference>
<accession>A0A840QQS3</accession>
<dbReference type="PANTHER" id="PTHR11803:SF39">
    <property type="entry name" value="2-IMINOBUTANOATE_2-IMINOPROPANOATE DEAMINASE"/>
    <property type="match status" value="1"/>
</dbReference>
<evidence type="ECO:0000313" key="2">
    <source>
        <dbReference type="EMBL" id="MBB5173724.1"/>
    </source>
</evidence>
<sequence length="129" mass="14149">MNKKSVYTKEAPEAIGPYSQAVVVNGVVYTSGQLGLDPNTVEMADGVVNQTHQVLKNVQAVLKEAGSDLNEVVKATIFLNDMNDFSQVNEVYASYFEKPYPSRSAIEVSRLPKDALVEVEVIALEKDNQ</sequence>
<reference evidence="2 3" key="1">
    <citation type="submission" date="2020-08" db="EMBL/GenBank/DDBJ databases">
        <title>Genomic Encyclopedia of Type Strains, Phase IV (KMG-IV): sequencing the most valuable type-strain genomes for metagenomic binning, comparative biology and taxonomic classification.</title>
        <authorList>
            <person name="Goeker M."/>
        </authorList>
    </citation>
    <scope>NUCLEOTIDE SEQUENCE [LARGE SCALE GENOMIC DNA]</scope>
    <source>
        <strain evidence="2 3">DSM 24696</strain>
    </source>
</reference>
<keyword evidence="2" id="KW-0378">Hydrolase</keyword>
<dbReference type="Proteomes" id="UP000551878">
    <property type="component" value="Unassembled WGS sequence"/>
</dbReference>
<dbReference type="EC" id="3.5.99.10" evidence="2"/>
<proteinExistence type="inferred from homology"/>
<organism evidence="2 3">
    <name type="scientific">Texcoconibacillus texcoconensis</name>
    <dbReference type="NCBI Taxonomy" id="1095777"/>
    <lineage>
        <taxon>Bacteria</taxon>
        <taxon>Bacillati</taxon>
        <taxon>Bacillota</taxon>
        <taxon>Bacilli</taxon>
        <taxon>Bacillales</taxon>
        <taxon>Bacillaceae</taxon>
        <taxon>Texcoconibacillus</taxon>
    </lineage>
</organism>
<name>A0A840QQS3_9BACI</name>
<dbReference type="RefSeq" id="WP_184664160.1">
    <property type="nucleotide sequence ID" value="NZ_JACHHB010000007.1"/>
</dbReference>
<evidence type="ECO:0000256" key="1">
    <source>
        <dbReference type="ARBA" id="ARBA00010552"/>
    </source>
</evidence>
<dbReference type="PANTHER" id="PTHR11803">
    <property type="entry name" value="2-IMINOBUTANOATE/2-IMINOPROPANOATE DEAMINASE RIDA"/>
    <property type="match status" value="1"/>
</dbReference>
<dbReference type="SUPFAM" id="SSF55298">
    <property type="entry name" value="YjgF-like"/>
    <property type="match status" value="1"/>
</dbReference>
<comment type="caution">
    <text evidence="2">The sequence shown here is derived from an EMBL/GenBank/DDBJ whole genome shotgun (WGS) entry which is preliminary data.</text>
</comment>
<dbReference type="InterPro" id="IPR035959">
    <property type="entry name" value="RutC-like_sf"/>
</dbReference>
<comment type="similarity">
    <text evidence="1">Belongs to the RutC family.</text>
</comment>
<dbReference type="GO" id="GO:0120241">
    <property type="term" value="F:2-iminobutanoate/2-iminopropanoate deaminase"/>
    <property type="evidence" value="ECO:0007669"/>
    <property type="project" value="UniProtKB-EC"/>
</dbReference>
<gene>
    <name evidence="2" type="ORF">HNQ41_001913</name>
</gene>
<dbReference type="GO" id="GO:0005829">
    <property type="term" value="C:cytosol"/>
    <property type="evidence" value="ECO:0007669"/>
    <property type="project" value="TreeGrafter"/>
</dbReference>